<evidence type="ECO:0000259" key="9">
    <source>
        <dbReference type="PROSITE" id="PS50113"/>
    </source>
</evidence>
<evidence type="ECO:0000256" key="3">
    <source>
        <dbReference type="ARBA" id="ARBA00022553"/>
    </source>
</evidence>
<dbReference type="InterPro" id="IPR001610">
    <property type="entry name" value="PAC"/>
</dbReference>
<evidence type="ECO:0000259" key="7">
    <source>
        <dbReference type="PROSITE" id="PS50109"/>
    </source>
</evidence>
<keyword evidence="3" id="KW-0597">Phosphoprotein</keyword>
<evidence type="ECO:0000256" key="2">
    <source>
        <dbReference type="ARBA" id="ARBA00012438"/>
    </source>
</evidence>
<protein>
    <recommendedName>
        <fullName evidence="2">histidine kinase</fullName>
        <ecNumber evidence="2">2.7.13.3</ecNumber>
    </recommendedName>
</protein>
<evidence type="ECO:0000256" key="5">
    <source>
        <dbReference type="ARBA" id="ARBA00022777"/>
    </source>
</evidence>
<dbReference type="SUPFAM" id="SSF47384">
    <property type="entry name" value="Homodimeric domain of signal transducing histidine kinase"/>
    <property type="match status" value="1"/>
</dbReference>
<keyword evidence="6" id="KW-0902">Two-component regulatory system</keyword>
<dbReference type="Gene3D" id="3.30.450.20">
    <property type="entry name" value="PAS domain"/>
    <property type="match status" value="2"/>
</dbReference>
<evidence type="ECO:0000313" key="10">
    <source>
        <dbReference type="EMBL" id="NEU72301.1"/>
    </source>
</evidence>
<accession>A0A846H6X2</accession>
<dbReference type="SUPFAM" id="SSF55874">
    <property type="entry name" value="ATPase domain of HSP90 chaperone/DNA topoisomerase II/histidine kinase"/>
    <property type="match status" value="1"/>
</dbReference>
<evidence type="ECO:0000259" key="8">
    <source>
        <dbReference type="PROSITE" id="PS50112"/>
    </source>
</evidence>
<dbReference type="InterPro" id="IPR004358">
    <property type="entry name" value="Sig_transdc_His_kin-like_C"/>
</dbReference>
<dbReference type="InterPro" id="IPR036097">
    <property type="entry name" value="HisK_dim/P_sf"/>
</dbReference>
<dbReference type="InterPro" id="IPR003661">
    <property type="entry name" value="HisK_dim/P_dom"/>
</dbReference>
<dbReference type="GO" id="GO:0000155">
    <property type="term" value="F:phosphorelay sensor kinase activity"/>
    <property type="evidence" value="ECO:0007669"/>
    <property type="project" value="InterPro"/>
</dbReference>
<dbReference type="PROSITE" id="PS50112">
    <property type="entry name" value="PAS"/>
    <property type="match status" value="2"/>
</dbReference>
<dbReference type="PROSITE" id="PS50109">
    <property type="entry name" value="HIS_KIN"/>
    <property type="match status" value="1"/>
</dbReference>
<dbReference type="Gene3D" id="1.10.287.130">
    <property type="match status" value="1"/>
</dbReference>
<organism evidence="10 11">
    <name type="scientific">Hassallia byssoidea VB512170</name>
    <dbReference type="NCBI Taxonomy" id="1304833"/>
    <lineage>
        <taxon>Bacteria</taxon>
        <taxon>Bacillati</taxon>
        <taxon>Cyanobacteriota</taxon>
        <taxon>Cyanophyceae</taxon>
        <taxon>Nostocales</taxon>
        <taxon>Tolypothrichaceae</taxon>
        <taxon>Hassallia</taxon>
    </lineage>
</organism>
<reference evidence="10 11" key="1">
    <citation type="journal article" date="2015" name="Genome Announc.">
        <title>Draft Genome Sequence of Cyanobacterium Hassallia byssoidea Strain VB512170, Isolated from Monuments in India.</title>
        <authorList>
            <person name="Singh D."/>
            <person name="Chandrababunaidu M.M."/>
            <person name="Panda A."/>
            <person name="Sen D."/>
            <person name="Bhattacharyya S."/>
            <person name="Adhikary S.P."/>
            <person name="Tripathy S."/>
        </authorList>
    </citation>
    <scope>NUCLEOTIDE SEQUENCE [LARGE SCALE GENOMIC DNA]</scope>
    <source>
        <strain evidence="10 11">VB512170</strain>
    </source>
</reference>
<comment type="caution">
    <text evidence="10">The sequence shown here is derived from an EMBL/GenBank/DDBJ whole genome shotgun (WGS) entry which is preliminary data.</text>
</comment>
<feature type="domain" description="PAS" evidence="8">
    <location>
        <begin position="151"/>
        <end position="221"/>
    </location>
</feature>
<dbReference type="InterPro" id="IPR005467">
    <property type="entry name" value="His_kinase_dom"/>
</dbReference>
<keyword evidence="5" id="KW-0418">Kinase</keyword>
<dbReference type="PROSITE" id="PS50113">
    <property type="entry name" value="PAC"/>
    <property type="match status" value="1"/>
</dbReference>
<dbReference type="InterPro" id="IPR052162">
    <property type="entry name" value="Sensor_kinase/Photoreceptor"/>
</dbReference>
<dbReference type="Pfam" id="PF00512">
    <property type="entry name" value="HisKA"/>
    <property type="match status" value="1"/>
</dbReference>
<evidence type="ECO:0000256" key="4">
    <source>
        <dbReference type="ARBA" id="ARBA00022679"/>
    </source>
</evidence>
<dbReference type="InterPro" id="IPR013656">
    <property type="entry name" value="PAS_4"/>
</dbReference>
<feature type="domain" description="PAC" evidence="9">
    <location>
        <begin position="224"/>
        <end position="276"/>
    </location>
</feature>
<dbReference type="CDD" id="cd00130">
    <property type="entry name" value="PAS"/>
    <property type="match status" value="2"/>
</dbReference>
<dbReference type="Pfam" id="PF08447">
    <property type="entry name" value="PAS_3"/>
    <property type="match status" value="1"/>
</dbReference>
<dbReference type="Gene3D" id="3.30.565.10">
    <property type="entry name" value="Histidine kinase-like ATPase, C-terminal domain"/>
    <property type="match status" value="1"/>
</dbReference>
<feature type="domain" description="Histidine kinase" evidence="7">
    <location>
        <begin position="308"/>
        <end position="517"/>
    </location>
</feature>
<dbReference type="SMART" id="SM00387">
    <property type="entry name" value="HATPase_c"/>
    <property type="match status" value="1"/>
</dbReference>
<dbReference type="Proteomes" id="UP000031549">
    <property type="component" value="Unassembled WGS sequence"/>
</dbReference>
<evidence type="ECO:0000313" key="11">
    <source>
        <dbReference type="Proteomes" id="UP000031549"/>
    </source>
</evidence>
<dbReference type="AlphaFoldDB" id="A0A846H6X2"/>
<dbReference type="EC" id="2.7.13.3" evidence="2"/>
<dbReference type="InterPro" id="IPR035965">
    <property type="entry name" value="PAS-like_dom_sf"/>
</dbReference>
<dbReference type="SMART" id="SM00388">
    <property type="entry name" value="HisKA"/>
    <property type="match status" value="1"/>
</dbReference>
<dbReference type="InterPro" id="IPR000700">
    <property type="entry name" value="PAS-assoc_C"/>
</dbReference>
<dbReference type="InterPro" id="IPR013655">
    <property type="entry name" value="PAS_fold_3"/>
</dbReference>
<dbReference type="NCBIfam" id="TIGR00229">
    <property type="entry name" value="sensory_box"/>
    <property type="match status" value="2"/>
</dbReference>
<dbReference type="InterPro" id="IPR003594">
    <property type="entry name" value="HATPase_dom"/>
</dbReference>
<name>A0A846H6X2_9CYAN</name>
<dbReference type="Pfam" id="PF02518">
    <property type="entry name" value="HATPase_c"/>
    <property type="match status" value="1"/>
</dbReference>
<dbReference type="SMART" id="SM00086">
    <property type="entry name" value="PAC"/>
    <property type="match status" value="2"/>
</dbReference>
<comment type="catalytic activity">
    <reaction evidence="1">
        <text>ATP + protein L-histidine = ADP + protein N-phospho-L-histidine.</text>
        <dbReference type="EC" id="2.7.13.3"/>
    </reaction>
</comment>
<gene>
    <name evidence="10" type="ORF">PI95_006870</name>
</gene>
<keyword evidence="4" id="KW-0808">Transferase</keyword>
<evidence type="ECO:0000256" key="1">
    <source>
        <dbReference type="ARBA" id="ARBA00000085"/>
    </source>
</evidence>
<keyword evidence="11" id="KW-1185">Reference proteome</keyword>
<dbReference type="InterPro" id="IPR000014">
    <property type="entry name" value="PAS"/>
</dbReference>
<dbReference type="InterPro" id="IPR036890">
    <property type="entry name" value="HATPase_C_sf"/>
</dbReference>
<dbReference type="RefSeq" id="WP_039737802.1">
    <property type="nucleotide sequence ID" value="NZ_JTCM02000009.1"/>
</dbReference>
<dbReference type="PRINTS" id="PR00344">
    <property type="entry name" value="BCTRLSENSOR"/>
</dbReference>
<sequence>MNKSEPVEADIQASKVCFRTIFDQTSQFIGLIKPDGTVVEVNQTVLKFAGLTSAEAIGRFFWEVRWWTISPQTQRQLREAIALAATGEFVRYEVDILGAADNIITIDFSIKPIKNESGQVTLLISEGRDISEANAELKQRVAKKNEALQKSERRWETLAKISPVGIYRTDLSGNYLYVNERWCEISGITSENALLKGWRCTIPPEDLERIDSELQQTSQDALPFECEFRFIHADGKVSWVLSQAVAETKDDGKIVGYVGTVTDISDRKQSELALQQRASELTSLTTILAQTTALLQKQNQELDQFAYVASHDLKAPLRAIASLSEWIEEDLADQLPEENRHQMHLLRGRVQRMEGLINGLLEYSRIGRVQTESYEVNVGELIKEVIDLLAPPLTFNIEVAEGMPTFRTKRLPLQQVFSNLIGNAIKYHPRMDGHVKIYVEERSSYYEFAVADDGAGIAPEYHEKIFAIFQTLQSRDQKESTGIGLAIVKKIVETQGGTITLKSQINAGSTFCFTWQK</sequence>
<feature type="domain" description="PAS" evidence="8">
    <location>
        <begin position="14"/>
        <end position="88"/>
    </location>
</feature>
<dbReference type="SUPFAM" id="SSF55785">
    <property type="entry name" value="PYP-like sensor domain (PAS domain)"/>
    <property type="match status" value="2"/>
</dbReference>
<dbReference type="FunFam" id="3.30.450.20:FF:000155">
    <property type="entry name" value="Sensor histidine kinase TodS"/>
    <property type="match status" value="1"/>
</dbReference>
<dbReference type="EMBL" id="JTCM02000009">
    <property type="protein sequence ID" value="NEU72301.1"/>
    <property type="molecule type" value="Genomic_DNA"/>
</dbReference>
<dbReference type="Pfam" id="PF08448">
    <property type="entry name" value="PAS_4"/>
    <property type="match status" value="1"/>
</dbReference>
<dbReference type="PANTHER" id="PTHR43304:SF1">
    <property type="entry name" value="PAC DOMAIN-CONTAINING PROTEIN"/>
    <property type="match status" value="1"/>
</dbReference>
<evidence type="ECO:0000256" key="6">
    <source>
        <dbReference type="ARBA" id="ARBA00023012"/>
    </source>
</evidence>
<dbReference type="SMART" id="SM00091">
    <property type="entry name" value="PAS"/>
    <property type="match status" value="2"/>
</dbReference>
<dbReference type="PANTHER" id="PTHR43304">
    <property type="entry name" value="PHYTOCHROME-LIKE PROTEIN CPH1"/>
    <property type="match status" value="1"/>
</dbReference>
<proteinExistence type="predicted"/>
<dbReference type="CDD" id="cd00082">
    <property type="entry name" value="HisKA"/>
    <property type="match status" value="1"/>
</dbReference>